<dbReference type="Gene3D" id="3.40.190.10">
    <property type="entry name" value="Periplasmic binding protein-like II"/>
    <property type="match status" value="1"/>
</dbReference>
<proteinExistence type="predicted"/>
<gene>
    <name evidence="1" type="ORF">QJS35_25035</name>
</gene>
<dbReference type="Proteomes" id="UP001493487">
    <property type="component" value="Unassembled WGS sequence"/>
</dbReference>
<dbReference type="PANTHER" id="PTHR43649:SF12">
    <property type="entry name" value="DIACETYLCHITOBIOSE BINDING PROTEIN DASA"/>
    <property type="match status" value="1"/>
</dbReference>
<evidence type="ECO:0000313" key="1">
    <source>
        <dbReference type="EMBL" id="MEQ4485657.1"/>
    </source>
</evidence>
<dbReference type="EMBL" id="JASKHM010000016">
    <property type="protein sequence ID" value="MEQ4485657.1"/>
    <property type="molecule type" value="Genomic_DNA"/>
</dbReference>
<dbReference type="Pfam" id="PF01547">
    <property type="entry name" value="SBP_bac_1"/>
    <property type="match status" value="1"/>
</dbReference>
<sequence length="376" mass="42978">MGEQLTEIRFMTEIPHYLHILMEAKESFEQANPNVKLIIQQAVDDFESAKALESEEPPDIIELGGFPVGNPDGLFIDLTPYVSELKGLEEDWYPGLRQAIGHGGNLPGLPLEIMMPLIMYNKEMFDRAGLTYPTDEWTWDEMMELARKLTIRDAEGRTSQYGFGIGVDIEWWEPFILRNGGRYVSPDGSTARGYVDSPATIEAFRKLIDTYRVHKIIRMPNEPSGLEEGRKHEDAAMNFTFGWHFFHHPDPDHKYAVVGLPKMPGGVETNMLYMAGAGVTKKSANPRLAWEFLSHYILASRSWILPNTRSQALQQGLTNHPVWSRYLQELHHVQLGAFFLSRKWNASRQLVNDDINRMILEGVDVAQTLRSWTRFA</sequence>
<evidence type="ECO:0000313" key="2">
    <source>
        <dbReference type="Proteomes" id="UP001493487"/>
    </source>
</evidence>
<reference evidence="1 2" key="1">
    <citation type="journal article" date="2023" name="Genome Announc.">
        <title>Pan-Genome Analyses of the Genus Cohnella and Proposal of the Novel Species Cohnella silvisoli sp. nov., Isolated from Forest Soil.</title>
        <authorList>
            <person name="Wang C."/>
            <person name="Mao L."/>
            <person name="Bao G."/>
            <person name="Zhu H."/>
        </authorList>
    </citation>
    <scope>NUCLEOTIDE SEQUENCE [LARGE SCALE GENOMIC DNA]</scope>
    <source>
        <strain evidence="1 2">NL03-T5-1</strain>
    </source>
</reference>
<accession>A0ABV1L0S2</accession>
<organism evidence="1 2">
    <name type="scientific">Cohnella silvisoli</name>
    <dbReference type="NCBI Taxonomy" id="2873699"/>
    <lineage>
        <taxon>Bacteria</taxon>
        <taxon>Bacillati</taxon>
        <taxon>Bacillota</taxon>
        <taxon>Bacilli</taxon>
        <taxon>Bacillales</taxon>
        <taxon>Paenibacillaceae</taxon>
        <taxon>Cohnella</taxon>
    </lineage>
</organism>
<dbReference type="PANTHER" id="PTHR43649">
    <property type="entry name" value="ARABINOSE-BINDING PROTEIN-RELATED"/>
    <property type="match status" value="1"/>
</dbReference>
<name>A0ABV1L0S2_9BACL</name>
<dbReference type="RefSeq" id="WP_232187986.1">
    <property type="nucleotide sequence ID" value="NZ_JAIOAP010000015.1"/>
</dbReference>
<keyword evidence="2" id="KW-1185">Reference proteome</keyword>
<dbReference type="SUPFAM" id="SSF53850">
    <property type="entry name" value="Periplasmic binding protein-like II"/>
    <property type="match status" value="1"/>
</dbReference>
<dbReference type="InterPro" id="IPR006059">
    <property type="entry name" value="SBP"/>
</dbReference>
<dbReference type="InterPro" id="IPR050490">
    <property type="entry name" value="Bact_solute-bd_prot1"/>
</dbReference>
<comment type="caution">
    <text evidence="1">The sequence shown here is derived from an EMBL/GenBank/DDBJ whole genome shotgun (WGS) entry which is preliminary data.</text>
</comment>
<protein>
    <submittedName>
        <fullName evidence="1">Extracellular solute-binding protein</fullName>
    </submittedName>
</protein>